<name>A0AAJ0MGL2_9PEZI</name>
<dbReference type="Proteomes" id="UP001275084">
    <property type="component" value="Unassembled WGS sequence"/>
</dbReference>
<dbReference type="GO" id="GO:0004672">
    <property type="term" value="F:protein kinase activity"/>
    <property type="evidence" value="ECO:0007669"/>
    <property type="project" value="InterPro"/>
</dbReference>
<dbReference type="InterPro" id="IPR000719">
    <property type="entry name" value="Prot_kinase_dom"/>
</dbReference>
<proteinExistence type="predicted"/>
<dbReference type="GO" id="GO:0005524">
    <property type="term" value="F:ATP binding"/>
    <property type="evidence" value="ECO:0007669"/>
    <property type="project" value="InterPro"/>
</dbReference>
<dbReference type="InterPro" id="IPR011009">
    <property type="entry name" value="Kinase-like_dom_sf"/>
</dbReference>
<protein>
    <recommendedName>
        <fullName evidence="1">Protein kinase domain-containing protein</fullName>
    </recommendedName>
</protein>
<evidence type="ECO:0000313" key="2">
    <source>
        <dbReference type="EMBL" id="KAK3357822.1"/>
    </source>
</evidence>
<organism evidence="2 3">
    <name type="scientific">Lasiosphaeria hispida</name>
    <dbReference type="NCBI Taxonomy" id="260671"/>
    <lineage>
        <taxon>Eukaryota</taxon>
        <taxon>Fungi</taxon>
        <taxon>Dikarya</taxon>
        <taxon>Ascomycota</taxon>
        <taxon>Pezizomycotina</taxon>
        <taxon>Sordariomycetes</taxon>
        <taxon>Sordariomycetidae</taxon>
        <taxon>Sordariales</taxon>
        <taxon>Lasiosphaeriaceae</taxon>
        <taxon>Lasiosphaeria</taxon>
    </lineage>
</organism>
<gene>
    <name evidence="2" type="ORF">B0T25DRAFT_622493</name>
</gene>
<evidence type="ECO:0000259" key="1">
    <source>
        <dbReference type="PROSITE" id="PS50011"/>
    </source>
</evidence>
<evidence type="ECO:0000313" key="3">
    <source>
        <dbReference type="Proteomes" id="UP001275084"/>
    </source>
</evidence>
<accession>A0AAJ0MGL2</accession>
<reference evidence="2" key="1">
    <citation type="journal article" date="2023" name="Mol. Phylogenet. Evol.">
        <title>Genome-scale phylogeny and comparative genomics of the fungal order Sordariales.</title>
        <authorList>
            <person name="Hensen N."/>
            <person name="Bonometti L."/>
            <person name="Westerberg I."/>
            <person name="Brannstrom I.O."/>
            <person name="Guillou S."/>
            <person name="Cros-Aarteil S."/>
            <person name="Calhoun S."/>
            <person name="Haridas S."/>
            <person name="Kuo A."/>
            <person name="Mondo S."/>
            <person name="Pangilinan J."/>
            <person name="Riley R."/>
            <person name="LaButti K."/>
            <person name="Andreopoulos B."/>
            <person name="Lipzen A."/>
            <person name="Chen C."/>
            <person name="Yan M."/>
            <person name="Daum C."/>
            <person name="Ng V."/>
            <person name="Clum A."/>
            <person name="Steindorff A."/>
            <person name="Ohm R.A."/>
            <person name="Martin F."/>
            <person name="Silar P."/>
            <person name="Natvig D.O."/>
            <person name="Lalanne C."/>
            <person name="Gautier V."/>
            <person name="Ament-Velasquez S.L."/>
            <person name="Kruys A."/>
            <person name="Hutchinson M.I."/>
            <person name="Powell A.J."/>
            <person name="Barry K."/>
            <person name="Miller A.N."/>
            <person name="Grigoriev I.V."/>
            <person name="Debuchy R."/>
            <person name="Gladieux P."/>
            <person name="Hiltunen Thoren M."/>
            <person name="Johannesson H."/>
        </authorList>
    </citation>
    <scope>NUCLEOTIDE SEQUENCE</scope>
    <source>
        <strain evidence="2">CBS 955.72</strain>
    </source>
</reference>
<feature type="domain" description="Protein kinase" evidence="1">
    <location>
        <begin position="60"/>
        <end position="379"/>
    </location>
</feature>
<dbReference type="Gene3D" id="1.10.510.10">
    <property type="entry name" value="Transferase(Phosphotransferase) domain 1"/>
    <property type="match status" value="1"/>
</dbReference>
<dbReference type="EMBL" id="JAUIQD010000003">
    <property type="protein sequence ID" value="KAK3357822.1"/>
    <property type="molecule type" value="Genomic_DNA"/>
</dbReference>
<reference evidence="2" key="2">
    <citation type="submission" date="2023-06" db="EMBL/GenBank/DDBJ databases">
        <authorList>
            <consortium name="Lawrence Berkeley National Laboratory"/>
            <person name="Haridas S."/>
            <person name="Hensen N."/>
            <person name="Bonometti L."/>
            <person name="Westerberg I."/>
            <person name="Brannstrom I.O."/>
            <person name="Guillou S."/>
            <person name="Cros-Aarteil S."/>
            <person name="Calhoun S."/>
            <person name="Kuo A."/>
            <person name="Mondo S."/>
            <person name="Pangilinan J."/>
            <person name="Riley R."/>
            <person name="Labutti K."/>
            <person name="Andreopoulos B."/>
            <person name="Lipzen A."/>
            <person name="Chen C."/>
            <person name="Yanf M."/>
            <person name="Daum C."/>
            <person name="Ng V."/>
            <person name="Clum A."/>
            <person name="Steindorff A."/>
            <person name="Ohm R."/>
            <person name="Martin F."/>
            <person name="Silar P."/>
            <person name="Natvig D."/>
            <person name="Lalanne C."/>
            <person name="Gautier V."/>
            <person name="Ament-Velasquez S.L."/>
            <person name="Kruys A."/>
            <person name="Hutchinson M.I."/>
            <person name="Powell A.J."/>
            <person name="Barry K."/>
            <person name="Miller A.N."/>
            <person name="Grigoriev I.V."/>
            <person name="Debuchy R."/>
            <person name="Gladieux P."/>
            <person name="Thoren M.H."/>
            <person name="Johannesson H."/>
        </authorList>
    </citation>
    <scope>NUCLEOTIDE SEQUENCE</scope>
    <source>
        <strain evidence="2">CBS 955.72</strain>
    </source>
</reference>
<dbReference type="SUPFAM" id="SSF56112">
    <property type="entry name" value="Protein kinase-like (PK-like)"/>
    <property type="match status" value="1"/>
</dbReference>
<keyword evidence="3" id="KW-1185">Reference proteome</keyword>
<sequence>MAALSVEVTALDLSASGRVVWTSTDARQVQSYPATYYPSIAEYQLPASAPPLPVVTRAQLTVVTRLSWGVDKVAYETPEGNKTKKVAVFKYNPFVTAVGGDTWREVQILARLPRDHPNILTPDVLVVEELSSRGVVGFTTPFIETPTLNRQWAFKRAWLRQLLALVDELHLRYGVHHQDLADRNVFVHPDRPDELLLFDFNFAVPAADANPARDDVKGVIALVYTLITRDPQYTPLYFLPAVDEQRLLRGAPASWVKHPRVELDAEVAELHAELMEWVRWRRSSNNPPTATPPCAIHTPPPPTPPSDVVMLEYGEVNLIGGGTSALTRIEAGRPTLNWRRPPVRKLDPSRRMLATGRYADEQEAYDREHLKIKVWPKGH</sequence>
<dbReference type="AlphaFoldDB" id="A0AAJ0MGL2"/>
<comment type="caution">
    <text evidence="2">The sequence shown here is derived from an EMBL/GenBank/DDBJ whole genome shotgun (WGS) entry which is preliminary data.</text>
</comment>
<dbReference type="PROSITE" id="PS50011">
    <property type="entry name" value="PROTEIN_KINASE_DOM"/>
    <property type="match status" value="1"/>
</dbReference>